<name>A0ABT9W1K0_9BACI</name>
<feature type="transmembrane region" description="Helical" evidence="1">
    <location>
        <begin position="147"/>
        <end position="168"/>
    </location>
</feature>
<evidence type="ECO:0000313" key="3">
    <source>
        <dbReference type="Proteomes" id="UP001235840"/>
    </source>
</evidence>
<reference evidence="2 3" key="1">
    <citation type="submission" date="2023-07" db="EMBL/GenBank/DDBJ databases">
        <title>Genomic Encyclopedia of Type Strains, Phase IV (KMG-IV): sequencing the most valuable type-strain genomes for metagenomic binning, comparative biology and taxonomic classification.</title>
        <authorList>
            <person name="Goeker M."/>
        </authorList>
    </citation>
    <scope>NUCLEOTIDE SEQUENCE [LARGE SCALE GENOMIC DNA]</scope>
    <source>
        <strain evidence="2 3">DSM 12751</strain>
    </source>
</reference>
<dbReference type="PANTHER" id="PTHR37814:SF1">
    <property type="entry name" value="MEMBRANE PROTEIN"/>
    <property type="match status" value="1"/>
</dbReference>
<organism evidence="2 3">
    <name type="scientific">Caldalkalibacillus horti</name>
    <dbReference type="NCBI Taxonomy" id="77523"/>
    <lineage>
        <taxon>Bacteria</taxon>
        <taxon>Bacillati</taxon>
        <taxon>Bacillota</taxon>
        <taxon>Bacilli</taxon>
        <taxon>Bacillales</taxon>
        <taxon>Bacillaceae</taxon>
        <taxon>Caldalkalibacillus</taxon>
    </lineage>
</organism>
<sequence>MPNIRVFWNGLKIAFLIMGTTIGAGFASGRELWEFFASYGSSSSMYVVLSILLFSISCYIILTISQRIQAHNYTYVLKELVGSKLGKMYDFFILIYLLSTTVIMFAGSGAALQYWSIPYWAGVAILGVCVLLAFIKGFEGVISLNSILIPVLIMTLIAVCLMFIEAGYGEKTDVLSEQNILSSAITFTAFNILPLIAILSVVGRSLKPVEIKVASVACAIGLCAVAVLYNETLLRISSDIMFYEVPLYAILRYFSVELTLLVSFVLWLAIYTTAISGVFGIISRAEKLYLPKWLLAGGLMLLIIPMTRFGFSNLVKLLYPLYGVLNLFILAMILLYPLAKREKMR</sequence>
<feature type="transmembrane region" description="Helical" evidence="1">
    <location>
        <begin position="317"/>
        <end position="339"/>
    </location>
</feature>
<dbReference type="InterPro" id="IPR004761">
    <property type="entry name" value="Spore_GerAB"/>
</dbReference>
<dbReference type="EMBL" id="JAUSTY010000013">
    <property type="protein sequence ID" value="MDQ0167118.1"/>
    <property type="molecule type" value="Genomic_DNA"/>
</dbReference>
<comment type="caution">
    <text evidence="2">The sequence shown here is derived from an EMBL/GenBank/DDBJ whole genome shotgun (WGS) entry which is preliminary data.</text>
</comment>
<keyword evidence="1" id="KW-1133">Transmembrane helix</keyword>
<keyword evidence="1" id="KW-0812">Transmembrane</keyword>
<feature type="transmembrane region" description="Helical" evidence="1">
    <location>
        <begin position="250"/>
        <end position="281"/>
    </location>
</feature>
<evidence type="ECO:0000313" key="2">
    <source>
        <dbReference type="EMBL" id="MDQ0167118.1"/>
    </source>
</evidence>
<keyword evidence="1" id="KW-0472">Membrane</keyword>
<protein>
    <submittedName>
        <fullName evidence="2">Membrane protein YkvI</fullName>
    </submittedName>
</protein>
<dbReference type="Pfam" id="PF03845">
    <property type="entry name" value="Spore_permease"/>
    <property type="match status" value="1"/>
</dbReference>
<dbReference type="PANTHER" id="PTHR37814">
    <property type="entry name" value="CONSERVED MEMBRANE PROTEIN"/>
    <property type="match status" value="1"/>
</dbReference>
<feature type="transmembrane region" description="Helical" evidence="1">
    <location>
        <begin position="89"/>
        <end position="111"/>
    </location>
</feature>
<feature type="transmembrane region" description="Helical" evidence="1">
    <location>
        <begin position="213"/>
        <end position="230"/>
    </location>
</feature>
<accession>A0ABT9W1K0</accession>
<dbReference type="InterPro" id="IPR038728">
    <property type="entry name" value="YkvI-like"/>
</dbReference>
<feature type="transmembrane region" description="Helical" evidence="1">
    <location>
        <begin position="7"/>
        <end position="26"/>
    </location>
</feature>
<feature type="transmembrane region" description="Helical" evidence="1">
    <location>
        <begin position="117"/>
        <end position="135"/>
    </location>
</feature>
<dbReference type="RefSeq" id="WP_307395852.1">
    <property type="nucleotide sequence ID" value="NZ_BAAADK010000046.1"/>
</dbReference>
<evidence type="ECO:0000256" key="1">
    <source>
        <dbReference type="SAM" id="Phobius"/>
    </source>
</evidence>
<dbReference type="Proteomes" id="UP001235840">
    <property type="component" value="Unassembled WGS sequence"/>
</dbReference>
<feature type="transmembrane region" description="Helical" evidence="1">
    <location>
        <begin position="46"/>
        <end position="68"/>
    </location>
</feature>
<feature type="transmembrane region" description="Helical" evidence="1">
    <location>
        <begin position="180"/>
        <end position="201"/>
    </location>
</feature>
<keyword evidence="3" id="KW-1185">Reference proteome</keyword>
<feature type="transmembrane region" description="Helical" evidence="1">
    <location>
        <begin position="293"/>
        <end position="311"/>
    </location>
</feature>
<proteinExistence type="predicted"/>
<gene>
    <name evidence="2" type="ORF">J2S11_003043</name>
</gene>